<accession>A0A1H6F3U3</accession>
<feature type="transmembrane region" description="Helical" evidence="1">
    <location>
        <begin position="187"/>
        <end position="205"/>
    </location>
</feature>
<dbReference type="EMBL" id="FNVT01000044">
    <property type="protein sequence ID" value="SEH03786.1"/>
    <property type="molecule type" value="Genomic_DNA"/>
</dbReference>
<reference evidence="2 3" key="1">
    <citation type="submission" date="2016-10" db="EMBL/GenBank/DDBJ databases">
        <authorList>
            <person name="de Groot N.N."/>
        </authorList>
    </citation>
    <scope>NUCLEOTIDE SEQUENCE [LARGE SCALE GENOMIC DNA]</scope>
    <source>
        <strain evidence="2 3">CGMCC 4.7037</strain>
    </source>
</reference>
<evidence type="ECO:0000256" key="1">
    <source>
        <dbReference type="SAM" id="Phobius"/>
    </source>
</evidence>
<name>A0A1H6F3U3_9ACTN</name>
<feature type="transmembrane region" description="Helical" evidence="1">
    <location>
        <begin position="286"/>
        <end position="306"/>
    </location>
</feature>
<sequence length="314" mass="33840">MWAAITGSEPWSLAAICGCYLVLVYVTNRGLIAAPGYRLLLGRIRDRKAHATIIKAADDRPECVKVVEAVTARLEDLERPGTVVWRLLPRAGVIAVPLSKLAAAWSVLYHAERLLLGFESDEGVAAQAQALRLRVAEPMDTTDQQVRAALDEAQTIADLRAVLIAAHEQLDQRRLAELEREYEQHRVALWLTAVGLGAILLIGISFDVRPIMLFGALGGFLSPATAVMRSADKRDRSWGVLVLAPIGGSLAAVGGLLLVRMLSDPGLNLLGSVFQQNSWGTPPGPFAYALALLFGFSGTLFSRLAVTATKNISL</sequence>
<feature type="transmembrane region" description="Helical" evidence="1">
    <location>
        <begin position="12"/>
        <end position="37"/>
    </location>
</feature>
<keyword evidence="1" id="KW-1133">Transmembrane helix</keyword>
<keyword evidence="1" id="KW-0812">Transmembrane</keyword>
<proteinExistence type="predicted"/>
<feature type="transmembrane region" description="Helical" evidence="1">
    <location>
        <begin position="240"/>
        <end position="262"/>
    </location>
</feature>
<keyword evidence="1" id="KW-0472">Membrane</keyword>
<evidence type="ECO:0000313" key="2">
    <source>
        <dbReference type="EMBL" id="SEH03786.1"/>
    </source>
</evidence>
<keyword evidence="3" id="KW-1185">Reference proteome</keyword>
<gene>
    <name evidence="2" type="ORF">SAMN05444920_1445</name>
</gene>
<feature type="transmembrane region" description="Helical" evidence="1">
    <location>
        <begin position="211"/>
        <end position="228"/>
    </location>
</feature>
<protein>
    <submittedName>
        <fullName evidence="2">Uncharacterized protein</fullName>
    </submittedName>
</protein>
<evidence type="ECO:0000313" key="3">
    <source>
        <dbReference type="Proteomes" id="UP000236732"/>
    </source>
</evidence>
<organism evidence="2 3">
    <name type="scientific">Nonomuraea solani</name>
    <dbReference type="NCBI Taxonomy" id="1144553"/>
    <lineage>
        <taxon>Bacteria</taxon>
        <taxon>Bacillati</taxon>
        <taxon>Actinomycetota</taxon>
        <taxon>Actinomycetes</taxon>
        <taxon>Streptosporangiales</taxon>
        <taxon>Streptosporangiaceae</taxon>
        <taxon>Nonomuraea</taxon>
    </lineage>
</organism>
<dbReference type="Proteomes" id="UP000236732">
    <property type="component" value="Unassembled WGS sequence"/>
</dbReference>
<dbReference type="AlphaFoldDB" id="A0A1H6F3U3"/>